<feature type="domain" description="Right handed beta helix" evidence="3">
    <location>
        <begin position="336"/>
        <end position="473"/>
    </location>
</feature>
<dbReference type="STRING" id="1844972.A7K91_11405"/>
<reference evidence="4 5" key="1">
    <citation type="submission" date="2016-05" db="EMBL/GenBank/DDBJ databases">
        <title>Paenibacillus oryzae. sp. nov., isolated from the rice root.</title>
        <authorList>
            <person name="Zhang J."/>
            <person name="Zhang X."/>
        </authorList>
    </citation>
    <scope>NUCLEOTIDE SEQUENCE [LARGE SCALE GENOMIC DNA]</scope>
    <source>
        <strain evidence="4 5">1DrF-4</strain>
    </source>
</reference>
<gene>
    <name evidence="4" type="ORF">A7K91_11405</name>
</gene>
<sequence>MKKLIGCLLIGLQLGLLATAGYGTGAAAPAIPDLPKGNPLAGDFLSGGYETTPEGADLFSYQEKPHMIDLKRWGISSNGTKPVQTTQGINKALQWAAKSKITAVTLPPGTYLIDKNSRINMVGNMLFQLSDDTILKKQENGKEHYELMFIGYGANNVTLRGGTYLGDKDSHDYSKKDNPHTPGTHERGYGITVLGANNITIEGVKGTHFTGDGLIIGAHETLVRDLYQNDFVSGGFDYKGKPAADKTRIRTVKPLRFDHPIFKTEKQFELTNPIHLGKEFDLFFFDAKSKLVKVMASVKVRELVSLPEGAAYAHVVFRQASAKDAYIEFWNRKVTENIVIRDSEFAYNRRQGITVGGADRVLIVNNKLHNIKGIAPQSGIDAEGGYGENGNRNSRLHIKDNEFYNNASYDVILYDGKEAVVEGNHLGSKGAIGLAISQPFTGALVINNHFDGTRIVAAHDAIFLNNKLNDSSTTFDGPRIAIDGMTVTNGTFSISAKTPFGVTARNISIYSKDKRKEAGLALWGKPVVISDIYVEGESALRTVTGRLDPGSVINRLKVVGYNSLSGLALPQATYNDCYFEGAKGSADGAIALNLAGKYVFDRCTFQTSETARTGLFGNNAELDLTVKNSLFRLEGNTTAISVQAAAKLDLQQNVFEANAITQEGVELIKLGDYWKRNDRFSVKQAVISGNEMIANAEVVGISTQYAGSGAPPYIIENNELEGAVLALKSNDKTKGNLEEAIGGEKKEDETASQSQLISEASE</sequence>
<evidence type="ECO:0000256" key="2">
    <source>
        <dbReference type="SAM" id="SignalP"/>
    </source>
</evidence>
<comment type="caution">
    <text evidence="4">The sequence shown here is derived from an EMBL/GenBank/DDBJ whole genome shotgun (WGS) entry which is preliminary data.</text>
</comment>
<dbReference type="Proteomes" id="UP000092024">
    <property type="component" value="Unassembled WGS sequence"/>
</dbReference>
<dbReference type="Gene3D" id="2.160.20.10">
    <property type="entry name" value="Single-stranded right-handed beta-helix, Pectin lyase-like"/>
    <property type="match status" value="2"/>
</dbReference>
<dbReference type="SUPFAM" id="SSF51126">
    <property type="entry name" value="Pectin lyase-like"/>
    <property type="match status" value="2"/>
</dbReference>
<feature type="compositionally biased region" description="Polar residues" evidence="1">
    <location>
        <begin position="751"/>
        <end position="762"/>
    </location>
</feature>
<dbReference type="InterPro" id="IPR011050">
    <property type="entry name" value="Pectin_lyase_fold/virulence"/>
</dbReference>
<dbReference type="SMART" id="SM00710">
    <property type="entry name" value="PbH1"/>
    <property type="match status" value="8"/>
</dbReference>
<accession>A0A1A5YEI2</accession>
<dbReference type="EMBL" id="LYPA01000068">
    <property type="protein sequence ID" value="OBR63994.1"/>
    <property type="molecule type" value="Genomic_DNA"/>
</dbReference>
<feature type="compositionally biased region" description="Basic and acidic residues" evidence="1">
    <location>
        <begin position="736"/>
        <end position="749"/>
    </location>
</feature>
<organism evidence="4 5">
    <name type="scientific">Paenibacillus oryzae</name>
    <dbReference type="NCBI Taxonomy" id="1844972"/>
    <lineage>
        <taxon>Bacteria</taxon>
        <taxon>Bacillati</taxon>
        <taxon>Bacillota</taxon>
        <taxon>Bacilli</taxon>
        <taxon>Bacillales</taxon>
        <taxon>Paenibacillaceae</taxon>
        <taxon>Paenibacillus</taxon>
    </lineage>
</organism>
<feature type="region of interest" description="Disordered" evidence="1">
    <location>
        <begin position="736"/>
        <end position="762"/>
    </location>
</feature>
<evidence type="ECO:0000256" key="1">
    <source>
        <dbReference type="SAM" id="MobiDB-lite"/>
    </source>
</evidence>
<keyword evidence="2" id="KW-0732">Signal</keyword>
<name>A0A1A5YEI2_9BACL</name>
<protein>
    <recommendedName>
        <fullName evidence="3">Right handed beta helix domain-containing protein</fullName>
    </recommendedName>
</protein>
<dbReference type="InterPro" id="IPR039448">
    <property type="entry name" value="Beta_helix"/>
</dbReference>
<proteinExistence type="predicted"/>
<dbReference type="InterPro" id="IPR012334">
    <property type="entry name" value="Pectin_lyas_fold"/>
</dbReference>
<dbReference type="OrthoDB" id="2488735at2"/>
<feature type="signal peptide" evidence="2">
    <location>
        <begin position="1"/>
        <end position="18"/>
    </location>
</feature>
<evidence type="ECO:0000313" key="4">
    <source>
        <dbReference type="EMBL" id="OBR63994.1"/>
    </source>
</evidence>
<dbReference type="Pfam" id="PF13229">
    <property type="entry name" value="Beta_helix"/>
    <property type="match status" value="1"/>
</dbReference>
<evidence type="ECO:0000313" key="5">
    <source>
        <dbReference type="Proteomes" id="UP000092024"/>
    </source>
</evidence>
<evidence type="ECO:0000259" key="3">
    <source>
        <dbReference type="Pfam" id="PF13229"/>
    </source>
</evidence>
<dbReference type="AlphaFoldDB" id="A0A1A5YEI2"/>
<dbReference type="InterPro" id="IPR006626">
    <property type="entry name" value="PbH1"/>
</dbReference>
<feature type="chain" id="PRO_5039201627" description="Right handed beta helix domain-containing protein" evidence="2">
    <location>
        <begin position="19"/>
        <end position="762"/>
    </location>
</feature>
<dbReference type="RefSeq" id="WP_068685653.1">
    <property type="nucleotide sequence ID" value="NZ_LYPA01000068.1"/>
</dbReference>
<keyword evidence="5" id="KW-1185">Reference proteome</keyword>